<protein>
    <submittedName>
        <fullName evidence="1">Uncharacterized protein</fullName>
    </submittedName>
</protein>
<keyword evidence="2" id="KW-1185">Reference proteome</keyword>
<evidence type="ECO:0000313" key="1">
    <source>
        <dbReference type="EMBL" id="KAJ4444575.1"/>
    </source>
</evidence>
<name>A0ABQ8TFE0_PERAM</name>
<reference evidence="1 2" key="1">
    <citation type="journal article" date="2022" name="Allergy">
        <title>Genome assembly and annotation of Periplaneta americana reveal a comprehensive cockroach allergen profile.</title>
        <authorList>
            <person name="Wang L."/>
            <person name="Xiong Q."/>
            <person name="Saelim N."/>
            <person name="Wang L."/>
            <person name="Nong W."/>
            <person name="Wan A.T."/>
            <person name="Shi M."/>
            <person name="Liu X."/>
            <person name="Cao Q."/>
            <person name="Hui J.H.L."/>
            <person name="Sookrung N."/>
            <person name="Leung T.F."/>
            <person name="Tungtrongchitr A."/>
            <person name="Tsui S.K.W."/>
        </authorList>
    </citation>
    <scope>NUCLEOTIDE SEQUENCE [LARGE SCALE GENOMIC DNA]</scope>
    <source>
        <strain evidence="1">PWHHKU_190912</strain>
    </source>
</reference>
<evidence type="ECO:0000313" key="2">
    <source>
        <dbReference type="Proteomes" id="UP001148838"/>
    </source>
</evidence>
<dbReference type="Proteomes" id="UP001148838">
    <property type="component" value="Unassembled WGS sequence"/>
</dbReference>
<organism evidence="1 2">
    <name type="scientific">Periplaneta americana</name>
    <name type="common">American cockroach</name>
    <name type="synonym">Blatta americana</name>
    <dbReference type="NCBI Taxonomy" id="6978"/>
    <lineage>
        <taxon>Eukaryota</taxon>
        <taxon>Metazoa</taxon>
        <taxon>Ecdysozoa</taxon>
        <taxon>Arthropoda</taxon>
        <taxon>Hexapoda</taxon>
        <taxon>Insecta</taxon>
        <taxon>Pterygota</taxon>
        <taxon>Neoptera</taxon>
        <taxon>Polyneoptera</taxon>
        <taxon>Dictyoptera</taxon>
        <taxon>Blattodea</taxon>
        <taxon>Blattoidea</taxon>
        <taxon>Blattidae</taxon>
        <taxon>Blattinae</taxon>
        <taxon>Periplaneta</taxon>
    </lineage>
</organism>
<proteinExistence type="predicted"/>
<sequence length="145" mass="16652">MAGLCEGCNEPSGSLKAIYPHSQFSQLKFYQRHQDSIPDRIFVEKVIVEHIFCSSSYHSLLYTVTKLGMIFCQRVAFLAIVASRLERLHTFYLSTNANVEWKRQCTAKLHTVLNHRLTALSDSVSMDYLMHCAFIMTKKSKEASR</sequence>
<gene>
    <name evidence="1" type="ORF">ANN_06370</name>
</gene>
<dbReference type="EMBL" id="JAJSOF020000011">
    <property type="protein sequence ID" value="KAJ4444575.1"/>
    <property type="molecule type" value="Genomic_DNA"/>
</dbReference>
<accession>A0ABQ8TFE0</accession>
<comment type="caution">
    <text evidence="1">The sequence shown here is derived from an EMBL/GenBank/DDBJ whole genome shotgun (WGS) entry which is preliminary data.</text>
</comment>